<proteinExistence type="predicted"/>
<protein>
    <submittedName>
        <fullName evidence="2">Uncharacterized protein</fullName>
    </submittedName>
</protein>
<dbReference type="RefSeq" id="WP_118255139.1">
    <property type="nucleotide sequence ID" value="NZ_QRKB01000025.1"/>
</dbReference>
<dbReference type="EMBL" id="QRKB01000025">
    <property type="protein sequence ID" value="RHH81444.1"/>
    <property type="molecule type" value="Genomic_DNA"/>
</dbReference>
<dbReference type="AlphaFoldDB" id="A0A3R6LEC7"/>
<reference evidence="2 3" key="1">
    <citation type="submission" date="2018-08" db="EMBL/GenBank/DDBJ databases">
        <title>A genome reference for cultivated species of the human gut microbiota.</title>
        <authorList>
            <person name="Zou Y."/>
            <person name="Xue W."/>
            <person name="Luo G."/>
        </authorList>
    </citation>
    <scope>NUCLEOTIDE SEQUENCE [LARGE SCALE GENOMIC DNA]</scope>
    <source>
        <strain evidence="2 3">AM16-54</strain>
    </source>
</reference>
<accession>A0A3R6LEC7</accession>
<evidence type="ECO:0000313" key="2">
    <source>
        <dbReference type="EMBL" id="RHH81444.1"/>
    </source>
</evidence>
<organism evidence="2 3">
    <name type="scientific">Segatella copri</name>
    <dbReference type="NCBI Taxonomy" id="165179"/>
    <lineage>
        <taxon>Bacteria</taxon>
        <taxon>Pseudomonadati</taxon>
        <taxon>Bacteroidota</taxon>
        <taxon>Bacteroidia</taxon>
        <taxon>Bacteroidales</taxon>
        <taxon>Prevotellaceae</taxon>
        <taxon>Segatella</taxon>
    </lineage>
</organism>
<gene>
    <name evidence="2" type="ORF">DW192_10305</name>
</gene>
<feature type="compositionally biased region" description="Basic and acidic residues" evidence="1">
    <location>
        <begin position="1"/>
        <end position="11"/>
    </location>
</feature>
<evidence type="ECO:0000256" key="1">
    <source>
        <dbReference type="SAM" id="MobiDB-lite"/>
    </source>
</evidence>
<comment type="caution">
    <text evidence="2">The sequence shown here is derived from an EMBL/GenBank/DDBJ whole genome shotgun (WGS) entry which is preliminary data.</text>
</comment>
<name>A0A3R6LEC7_9BACT</name>
<dbReference type="Proteomes" id="UP000284548">
    <property type="component" value="Unassembled WGS sequence"/>
</dbReference>
<feature type="region of interest" description="Disordered" evidence="1">
    <location>
        <begin position="1"/>
        <end position="45"/>
    </location>
</feature>
<evidence type="ECO:0000313" key="3">
    <source>
        <dbReference type="Proteomes" id="UP000284548"/>
    </source>
</evidence>
<sequence>MIADKPSDKEWYGNGKPDASQGGNPNGGVASETQGRENKPELYENDVIGKLAKRKKNDIWTRGGEKRTKFKDE</sequence>